<accession>A0A917V0W7</accession>
<dbReference type="InterPro" id="IPR020103">
    <property type="entry name" value="PsdUridine_synth_cat_dom_sf"/>
</dbReference>
<dbReference type="SMART" id="SM00363">
    <property type="entry name" value="S4"/>
    <property type="match status" value="1"/>
</dbReference>
<dbReference type="Gene3D" id="3.30.70.1560">
    <property type="entry name" value="Alpha-L RNA-binding motif"/>
    <property type="match status" value="1"/>
</dbReference>
<evidence type="ECO:0000313" key="7">
    <source>
        <dbReference type="EMBL" id="GGK06772.1"/>
    </source>
</evidence>
<dbReference type="PROSITE" id="PS50889">
    <property type="entry name" value="S4"/>
    <property type="match status" value="1"/>
</dbReference>
<dbReference type="GO" id="GO:0003723">
    <property type="term" value="F:RNA binding"/>
    <property type="evidence" value="ECO:0007669"/>
    <property type="project" value="UniProtKB-KW"/>
</dbReference>
<dbReference type="InterPro" id="IPR036986">
    <property type="entry name" value="S4_RNA-bd_sf"/>
</dbReference>
<dbReference type="EMBL" id="BMNQ01000069">
    <property type="protein sequence ID" value="GGK06772.1"/>
    <property type="molecule type" value="Genomic_DNA"/>
</dbReference>
<dbReference type="InterPro" id="IPR042092">
    <property type="entry name" value="PsdUridine_s_RsuA/RluB/E/F_cat"/>
</dbReference>
<proteinExistence type="inferred from homology"/>
<dbReference type="InterPro" id="IPR006145">
    <property type="entry name" value="PsdUridine_synth_RsuA/RluA"/>
</dbReference>
<dbReference type="PANTHER" id="PTHR47683:SF4">
    <property type="entry name" value="PSEUDOURIDINE SYNTHASE"/>
    <property type="match status" value="1"/>
</dbReference>
<dbReference type="InterPro" id="IPR000748">
    <property type="entry name" value="PsdUridine_synth_RsuA/RluB/E/F"/>
</dbReference>
<evidence type="ECO:0000259" key="6">
    <source>
        <dbReference type="SMART" id="SM00363"/>
    </source>
</evidence>
<dbReference type="InterPro" id="IPR018496">
    <property type="entry name" value="PsdUridine_synth_RsuA/RluB_CS"/>
</dbReference>
<dbReference type="GO" id="GO:0005829">
    <property type="term" value="C:cytosol"/>
    <property type="evidence" value="ECO:0007669"/>
    <property type="project" value="UniProtKB-ARBA"/>
</dbReference>
<evidence type="ECO:0000256" key="3">
    <source>
        <dbReference type="ARBA" id="ARBA00023235"/>
    </source>
</evidence>
<dbReference type="GO" id="GO:0000455">
    <property type="term" value="P:enzyme-directed rRNA pseudouridine synthesis"/>
    <property type="evidence" value="ECO:0007669"/>
    <property type="project" value="UniProtKB-ARBA"/>
</dbReference>
<gene>
    <name evidence="7" type="ORF">GCM10007063_31670</name>
</gene>
<name>A0A917V0W7_9BACI</name>
<keyword evidence="2 4" id="KW-0694">RNA-binding</keyword>
<dbReference type="NCBIfam" id="TIGR00093">
    <property type="entry name" value="pseudouridine synthase"/>
    <property type="match status" value="1"/>
</dbReference>
<dbReference type="SUPFAM" id="SSF55120">
    <property type="entry name" value="Pseudouridine synthase"/>
    <property type="match status" value="1"/>
</dbReference>
<protein>
    <recommendedName>
        <fullName evidence="5">Pseudouridine synthase</fullName>
        <ecNumber evidence="5">5.4.99.-</ecNumber>
    </recommendedName>
</protein>
<evidence type="ECO:0000256" key="1">
    <source>
        <dbReference type="ARBA" id="ARBA00008348"/>
    </source>
</evidence>
<organism evidence="7 8">
    <name type="scientific">Lentibacillus kapialis</name>
    <dbReference type="NCBI Taxonomy" id="340214"/>
    <lineage>
        <taxon>Bacteria</taxon>
        <taxon>Bacillati</taxon>
        <taxon>Bacillota</taxon>
        <taxon>Bacilli</taxon>
        <taxon>Bacillales</taxon>
        <taxon>Bacillaceae</taxon>
        <taxon>Lentibacillus</taxon>
    </lineage>
</organism>
<reference evidence="7" key="2">
    <citation type="submission" date="2020-09" db="EMBL/GenBank/DDBJ databases">
        <authorList>
            <person name="Sun Q."/>
            <person name="Ohkuma M."/>
        </authorList>
    </citation>
    <scope>NUCLEOTIDE SEQUENCE</scope>
    <source>
        <strain evidence="7">JCM 12580</strain>
    </source>
</reference>
<dbReference type="PANTHER" id="PTHR47683">
    <property type="entry name" value="PSEUDOURIDINE SYNTHASE FAMILY PROTEIN-RELATED"/>
    <property type="match status" value="1"/>
</dbReference>
<keyword evidence="3 5" id="KW-0413">Isomerase</keyword>
<comment type="caution">
    <text evidence="7">The sequence shown here is derived from an EMBL/GenBank/DDBJ whole genome shotgun (WGS) entry which is preliminary data.</text>
</comment>
<dbReference type="Gene3D" id="3.10.290.10">
    <property type="entry name" value="RNA-binding S4 domain"/>
    <property type="match status" value="1"/>
</dbReference>
<dbReference type="Pfam" id="PF00849">
    <property type="entry name" value="PseudoU_synth_2"/>
    <property type="match status" value="1"/>
</dbReference>
<dbReference type="GO" id="GO:0120159">
    <property type="term" value="F:rRNA pseudouridine synthase activity"/>
    <property type="evidence" value="ECO:0007669"/>
    <property type="project" value="UniProtKB-ARBA"/>
</dbReference>
<dbReference type="RefSeq" id="WP_188634083.1">
    <property type="nucleotide sequence ID" value="NZ_BMNQ01000069.1"/>
</dbReference>
<dbReference type="Pfam" id="PF01479">
    <property type="entry name" value="S4"/>
    <property type="match status" value="1"/>
</dbReference>
<dbReference type="FunFam" id="3.30.70.1560:FF:000001">
    <property type="entry name" value="Pseudouridine synthase"/>
    <property type="match status" value="1"/>
</dbReference>
<comment type="similarity">
    <text evidence="1 5">Belongs to the pseudouridine synthase RsuA family.</text>
</comment>
<dbReference type="PROSITE" id="PS01149">
    <property type="entry name" value="PSI_RSU"/>
    <property type="match status" value="1"/>
</dbReference>
<feature type="domain" description="RNA-binding S4" evidence="6">
    <location>
        <begin position="1"/>
        <end position="59"/>
    </location>
</feature>
<evidence type="ECO:0000256" key="2">
    <source>
        <dbReference type="ARBA" id="ARBA00022884"/>
    </source>
</evidence>
<reference evidence="7" key="1">
    <citation type="journal article" date="2014" name="Int. J. Syst. Evol. Microbiol.">
        <title>Complete genome sequence of Corynebacterium casei LMG S-19264T (=DSM 44701T), isolated from a smear-ripened cheese.</title>
        <authorList>
            <consortium name="US DOE Joint Genome Institute (JGI-PGF)"/>
            <person name="Walter F."/>
            <person name="Albersmeier A."/>
            <person name="Kalinowski J."/>
            <person name="Ruckert C."/>
        </authorList>
    </citation>
    <scope>NUCLEOTIDE SEQUENCE</scope>
    <source>
        <strain evidence="7">JCM 12580</strain>
    </source>
</reference>
<dbReference type="SUPFAM" id="SSF55174">
    <property type="entry name" value="Alpha-L RNA-binding motif"/>
    <property type="match status" value="1"/>
</dbReference>
<dbReference type="InterPro" id="IPR050343">
    <property type="entry name" value="RsuA_PseudoU_synthase"/>
</dbReference>
<dbReference type="Gene3D" id="3.30.70.580">
    <property type="entry name" value="Pseudouridine synthase I, catalytic domain, N-terminal subdomain"/>
    <property type="match status" value="1"/>
</dbReference>
<evidence type="ECO:0000256" key="5">
    <source>
        <dbReference type="RuleBase" id="RU003887"/>
    </source>
</evidence>
<keyword evidence="8" id="KW-1185">Reference proteome</keyword>
<evidence type="ECO:0000256" key="4">
    <source>
        <dbReference type="PROSITE-ProRule" id="PRU00182"/>
    </source>
</evidence>
<sequence length="238" mass="26942">MRLDKLLANKGFGSRKDVKALIKKKRVIVNDQFVKDSSSQVNPEKDTIKVNNAMVHYQEYIYVMLNKPSGYVSATADNRDKTVIDLLPTSYQLFNPFPVGRLDKDTEGLLLITNDGKLGHHLTSPKKAVEKTYFAEIRGNVSGRDIEIFRNGVPLDNGYTAKPALLNILRSGPMSLVHVTITEGKFHQVKRMFESVGKKVEYLRRIQMGDLQLDDGLEVGDCRELNEFEVENLNQKKS</sequence>
<evidence type="ECO:0000313" key="8">
    <source>
        <dbReference type="Proteomes" id="UP000658382"/>
    </source>
</evidence>
<dbReference type="CDD" id="cd02553">
    <property type="entry name" value="PseudoU_synth_RsuA"/>
    <property type="match status" value="1"/>
</dbReference>
<dbReference type="EC" id="5.4.99.-" evidence="5"/>
<dbReference type="CDD" id="cd00165">
    <property type="entry name" value="S4"/>
    <property type="match status" value="1"/>
</dbReference>
<dbReference type="InterPro" id="IPR020094">
    <property type="entry name" value="TruA/RsuA/RluB/E/F_N"/>
</dbReference>
<dbReference type="Proteomes" id="UP000658382">
    <property type="component" value="Unassembled WGS sequence"/>
</dbReference>
<dbReference type="AlphaFoldDB" id="A0A917V0W7"/>
<dbReference type="InterPro" id="IPR002942">
    <property type="entry name" value="S4_RNA-bd"/>
</dbReference>